<keyword evidence="1" id="KW-0472">Membrane</keyword>
<comment type="caution">
    <text evidence="3">The sequence shown here is derived from an EMBL/GenBank/DDBJ whole genome shotgun (WGS) entry which is preliminary data.</text>
</comment>
<keyword evidence="1" id="KW-1133">Transmembrane helix</keyword>
<dbReference type="PATRIC" id="fig|157733.3.peg.2980"/>
<dbReference type="PANTHER" id="PTHR43646">
    <property type="entry name" value="GLYCOSYLTRANSFERASE"/>
    <property type="match status" value="1"/>
</dbReference>
<dbReference type="OrthoDB" id="9800276at2"/>
<gene>
    <name evidence="3" type="ORF">AB986_03800</name>
</gene>
<feature type="transmembrane region" description="Helical" evidence="1">
    <location>
        <begin position="277"/>
        <end position="302"/>
    </location>
</feature>
<feature type="transmembrane region" description="Helical" evidence="1">
    <location>
        <begin position="336"/>
        <end position="353"/>
    </location>
</feature>
<evidence type="ECO:0000259" key="2">
    <source>
        <dbReference type="Pfam" id="PF00535"/>
    </source>
</evidence>
<evidence type="ECO:0000256" key="1">
    <source>
        <dbReference type="SAM" id="Phobius"/>
    </source>
</evidence>
<proteinExistence type="predicted"/>
<dbReference type="SUPFAM" id="SSF53448">
    <property type="entry name" value="Nucleotide-diphospho-sugar transferases"/>
    <property type="match status" value="1"/>
</dbReference>
<dbReference type="RefSeq" id="WP_048309544.1">
    <property type="nucleotide sequence ID" value="NZ_CP119526.1"/>
</dbReference>
<dbReference type="Gene3D" id="3.90.550.10">
    <property type="entry name" value="Spore Coat Polysaccharide Biosynthesis Protein SpsA, Chain A"/>
    <property type="match status" value="1"/>
</dbReference>
<dbReference type="Pfam" id="PF00535">
    <property type="entry name" value="Glycos_transf_2"/>
    <property type="match status" value="1"/>
</dbReference>
<dbReference type="InterPro" id="IPR001173">
    <property type="entry name" value="Glyco_trans_2-like"/>
</dbReference>
<reference evidence="3" key="1">
    <citation type="submission" date="2015-06" db="EMBL/GenBank/DDBJ databases">
        <authorList>
            <person name="Liu B."/>
            <person name="Wang J."/>
            <person name="Zhu Y."/>
            <person name="Liu G."/>
            <person name="Chen Q."/>
            <person name="Zheng C."/>
            <person name="Che J."/>
            <person name="Ge C."/>
            <person name="Shi H."/>
            <person name="Pan Z."/>
            <person name="Liu X."/>
        </authorList>
    </citation>
    <scope>NUCLEOTIDE SEQUENCE [LARGE SCALE GENOMIC DNA]</scope>
    <source>
        <strain evidence="3">DSM 16346</strain>
    </source>
</reference>
<dbReference type="AlphaFoldDB" id="A0A0J6FVN7"/>
<protein>
    <recommendedName>
        <fullName evidence="2">Glycosyltransferase 2-like domain-containing protein</fullName>
    </recommendedName>
</protein>
<evidence type="ECO:0000313" key="3">
    <source>
        <dbReference type="EMBL" id="KMM38432.1"/>
    </source>
</evidence>
<keyword evidence="4" id="KW-1185">Reference proteome</keyword>
<organism evidence="3 4">
    <name type="scientific">Guptibacillus hwajinpoensis</name>
    <dbReference type="NCBI Taxonomy" id="208199"/>
    <lineage>
        <taxon>Bacteria</taxon>
        <taxon>Bacillati</taxon>
        <taxon>Bacillota</taxon>
        <taxon>Bacilli</taxon>
        <taxon>Bacillales</taxon>
        <taxon>Guptibacillaceae</taxon>
        <taxon>Guptibacillus</taxon>
    </lineage>
</organism>
<dbReference type="EMBL" id="LELK01000001">
    <property type="protein sequence ID" value="KMM38432.1"/>
    <property type="molecule type" value="Genomic_DNA"/>
</dbReference>
<dbReference type="InterPro" id="IPR029044">
    <property type="entry name" value="Nucleotide-diphossugar_trans"/>
</dbReference>
<name>A0A0J6FVN7_9BACL</name>
<dbReference type="PANTHER" id="PTHR43646:SF3">
    <property type="entry name" value="SLR1566 PROTEIN"/>
    <property type="match status" value="1"/>
</dbReference>
<feature type="domain" description="Glycosyltransferase 2-like" evidence="2">
    <location>
        <begin position="40"/>
        <end position="165"/>
    </location>
</feature>
<evidence type="ECO:0000313" key="4">
    <source>
        <dbReference type="Proteomes" id="UP000035996"/>
    </source>
</evidence>
<dbReference type="Proteomes" id="UP000035996">
    <property type="component" value="Unassembled WGS sequence"/>
</dbReference>
<dbReference type="STRING" id="157733.AB986_03800"/>
<keyword evidence="1" id="KW-0812">Transmembrane</keyword>
<sequence>MLTIYLIILTGFVIWTIINSFFMPSLKMSNIQGDKDGLVSILIPLRNEEKNVVDLIKSLEKLTYSDLEILLLDDHSTDNTLDMLKTLTNDDKRFSVIQGNELPDGWTGKVYACHQLSLQAKGTYLLFIDADLRLAPGAVQSTLSLIKKRKAAMVTGFPSFPVKLWLEKLLVPLQHFVVHFHLPLAPANWTTLPSFTAAHGAFMMVRNEAYQTIGGHEGIYNTLLDDVDLTRTFKKHGYRAILANVTNYTQCYMYHSNQEVWNGFTKNLFPGLGRSRFLVSILFCFYGIFYVTPLFILFYGVIELVNGSLQLELFIPYLLVVLQKAWVDYRTKQGTALSFFMPLSALAFMILLIHSMRIGLKRKGYVWKGRTYS</sequence>
<accession>A0A0J6FVN7</accession>
<feature type="transmembrane region" description="Helical" evidence="1">
    <location>
        <begin position="6"/>
        <end position="26"/>
    </location>
</feature>